<feature type="non-terminal residue" evidence="2">
    <location>
        <position position="63"/>
    </location>
</feature>
<sequence>SLSSPGKNKTIVDKCFMAAAKQQPSDNTPRPVCDPTSSVRAASLTSSCETPDCDLPEGEDPAA</sequence>
<gene>
    <name evidence="2" type="ORF">MONAX_5E022487</name>
</gene>
<evidence type="ECO:0000313" key="3">
    <source>
        <dbReference type="Proteomes" id="UP000335636"/>
    </source>
</evidence>
<evidence type="ECO:0000256" key="1">
    <source>
        <dbReference type="SAM" id="MobiDB-lite"/>
    </source>
</evidence>
<dbReference type="EMBL" id="CABDUW010002291">
    <property type="protein sequence ID" value="VTJ86219.1"/>
    <property type="molecule type" value="Genomic_DNA"/>
</dbReference>
<keyword evidence="3" id="KW-1185">Reference proteome</keyword>
<reference evidence="2" key="1">
    <citation type="submission" date="2019-04" db="EMBL/GenBank/DDBJ databases">
        <authorList>
            <person name="Alioto T."/>
            <person name="Alioto T."/>
        </authorList>
    </citation>
    <scope>NUCLEOTIDE SEQUENCE [LARGE SCALE GENOMIC DNA]</scope>
</reference>
<dbReference type="AlphaFoldDB" id="A0A5E4CYS7"/>
<name>A0A5E4CYS7_MARMO</name>
<comment type="caution">
    <text evidence="2">The sequence shown here is derived from an EMBL/GenBank/DDBJ whole genome shotgun (WGS) entry which is preliminary data.</text>
</comment>
<feature type="region of interest" description="Disordered" evidence="1">
    <location>
        <begin position="20"/>
        <end position="63"/>
    </location>
</feature>
<feature type="compositionally biased region" description="Polar residues" evidence="1">
    <location>
        <begin position="35"/>
        <end position="49"/>
    </location>
</feature>
<protein>
    <submittedName>
        <fullName evidence="2">Uncharacterized protein</fullName>
    </submittedName>
</protein>
<feature type="non-terminal residue" evidence="2">
    <location>
        <position position="1"/>
    </location>
</feature>
<accession>A0A5E4CYS7</accession>
<dbReference type="Proteomes" id="UP000335636">
    <property type="component" value="Unassembled WGS sequence"/>
</dbReference>
<proteinExistence type="predicted"/>
<feature type="compositionally biased region" description="Acidic residues" evidence="1">
    <location>
        <begin position="51"/>
        <end position="63"/>
    </location>
</feature>
<evidence type="ECO:0000313" key="2">
    <source>
        <dbReference type="EMBL" id="VTJ86219.1"/>
    </source>
</evidence>
<organism evidence="2 3">
    <name type="scientific">Marmota monax</name>
    <name type="common">Woodchuck</name>
    <dbReference type="NCBI Taxonomy" id="9995"/>
    <lineage>
        <taxon>Eukaryota</taxon>
        <taxon>Metazoa</taxon>
        <taxon>Chordata</taxon>
        <taxon>Craniata</taxon>
        <taxon>Vertebrata</taxon>
        <taxon>Euteleostomi</taxon>
        <taxon>Mammalia</taxon>
        <taxon>Eutheria</taxon>
        <taxon>Euarchontoglires</taxon>
        <taxon>Glires</taxon>
        <taxon>Rodentia</taxon>
        <taxon>Sciuromorpha</taxon>
        <taxon>Sciuridae</taxon>
        <taxon>Xerinae</taxon>
        <taxon>Marmotini</taxon>
        <taxon>Marmota</taxon>
    </lineage>
</organism>